<evidence type="ECO:0000313" key="4">
    <source>
        <dbReference type="Proteomes" id="UP000595917"/>
    </source>
</evidence>
<proteinExistence type="inferred from homology"/>
<reference evidence="3" key="1">
    <citation type="submission" date="2021-01" db="EMBL/GenBank/DDBJ databases">
        <title>Description of Breznakiella homolactica.</title>
        <authorList>
            <person name="Song Y."/>
            <person name="Brune A."/>
        </authorList>
    </citation>
    <scope>NUCLEOTIDE SEQUENCE</scope>
    <source>
        <strain evidence="3">RmG30</strain>
    </source>
</reference>
<dbReference type="InterPro" id="IPR006016">
    <property type="entry name" value="UspA"/>
</dbReference>
<dbReference type="EMBL" id="CP067089">
    <property type="protein sequence ID" value="QQO11233.1"/>
    <property type="molecule type" value="Genomic_DNA"/>
</dbReference>
<evidence type="ECO:0000256" key="1">
    <source>
        <dbReference type="ARBA" id="ARBA00008791"/>
    </source>
</evidence>
<dbReference type="InterPro" id="IPR014729">
    <property type="entry name" value="Rossmann-like_a/b/a_fold"/>
</dbReference>
<dbReference type="CDD" id="cd00293">
    <property type="entry name" value="USP-like"/>
    <property type="match status" value="1"/>
</dbReference>
<name>A0A7T7XRU1_9SPIR</name>
<dbReference type="SUPFAM" id="SSF52402">
    <property type="entry name" value="Adenine nucleotide alpha hydrolases-like"/>
    <property type="match status" value="1"/>
</dbReference>
<feature type="domain" description="UspA" evidence="2">
    <location>
        <begin position="7"/>
        <end position="150"/>
    </location>
</feature>
<evidence type="ECO:0000259" key="2">
    <source>
        <dbReference type="Pfam" id="PF00582"/>
    </source>
</evidence>
<comment type="similarity">
    <text evidence="1">Belongs to the universal stress protein A family.</text>
</comment>
<dbReference type="PRINTS" id="PR01438">
    <property type="entry name" value="UNVRSLSTRESS"/>
</dbReference>
<organism evidence="3 4">
    <name type="scientific">Breznakiella homolactica</name>
    <dbReference type="NCBI Taxonomy" id="2798577"/>
    <lineage>
        <taxon>Bacteria</taxon>
        <taxon>Pseudomonadati</taxon>
        <taxon>Spirochaetota</taxon>
        <taxon>Spirochaetia</taxon>
        <taxon>Spirochaetales</taxon>
        <taxon>Breznakiellaceae</taxon>
        <taxon>Breznakiella</taxon>
    </lineage>
</organism>
<dbReference type="Proteomes" id="UP000595917">
    <property type="component" value="Chromosome"/>
</dbReference>
<evidence type="ECO:0000313" key="3">
    <source>
        <dbReference type="EMBL" id="QQO11233.1"/>
    </source>
</evidence>
<keyword evidence="4" id="KW-1185">Reference proteome</keyword>
<dbReference type="PANTHER" id="PTHR46268:SF6">
    <property type="entry name" value="UNIVERSAL STRESS PROTEIN UP12"/>
    <property type="match status" value="1"/>
</dbReference>
<dbReference type="Gene3D" id="3.40.50.620">
    <property type="entry name" value="HUPs"/>
    <property type="match status" value="1"/>
</dbReference>
<dbReference type="RefSeq" id="WP_215628542.1">
    <property type="nucleotide sequence ID" value="NZ_CP067089.2"/>
</dbReference>
<protein>
    <submittedName>
        <fullName evidence="3">Universal stress protein</fullName>
    </submittedName>
</protein>
<dbReference type="PANTHER" id="PTHR46268">
    <property type="entry name" value="STRESS RESPONSE PROTEIN NHAX"/>
    <property type="match status" value="1"/>
</dbReference>
<accession>A0A7T7XRU1</accession>
<sequence>MIKPLFSNLVVAISGSDASILAAKYAIIMAKLYRCRLTAAYVVDTATIRQLTLSKIFIQEESQEYERSLEANGERYLSFVEELARAKGVKIEREMRRGAVYTEILGVADEKKADLIVLGGWEKDRSARDIISHSHREIMVNAKCSVFLVKEPNVDQLYKQA</sequence>
<dbReference type="InterPro" id="IPR006015">
    <property type="entry name" value="Universal_stress_UspA"/>
</dbReference>
<gene>
    <name evidence="3" type="ORF">JFL75_10090</name>
</gene>
<dbReference type="KEGG" id="bhc:JFL75_10090"/>
<dbReference type="Pfam" id="PF00582">
    <property type="entry name" value="Usp"/>
    <property type="match status" value="1"/>
</dbReference>
<dbReference type="AlphaFoldDB" id="A0A7T7XRU1"/>